<keyword evidence="10" id="KW-1185">Reference proteome</keyword>
<dbReference type="Gene3D" id="3.40.50.300">
    <property type="entry name" value="P-loop containing nucleotide triphosphate hydrolases"/>
    <property type="match status" value="1"/>
</dbReference>
<dbReference type="InterPro" id="IPR027417">
    <property type="entry name" value="P-loop_NTPase"/>
</dbReference>
<feature type="domain" description="CobW/HypB/UreG nucleotide-binding" evidence="8">
    <location>
        <begin position="29"/>
        <end position="190"/>
    </location>
</feature>
<evidence type="ECO:0000256" key="2">
    <source>
        <dbReference type="ARBA" id="ARBA00022596"/>
    </source>
</evidence>
<evidence type="ECO:0000256" key="6">
    <source>
        <dbReference type="ARBA" id="ARBA00022833"/>
    </source>
</evidence>
<dbReference type="SUPFAM" id="SSF52540">
    <property type="entry name" value="P-loop containing nucleoside triphosphate hydrolases"/>
    <property type="match status" value="1"/>
</dbReference>
<keyword evidence="2" id="KW-0533">Nickel</keyword>
<dbReference type="NCBIfam" id="TIGR00073">
    <property type="entry name" value="hypB"/>
    <property type="match status" value="1"/>
</dbReference>
<dbReference type="PANTHER" id="PTHR30134">
    <property type="entry name" value="HYDROGENASE PROTEIN ASSEMBLY PROTEIN, NICKEL CHAPERONE"/>
    <property type="match status" value="1"/>
</dbReference>
<evidence type="ECO:0000313" key="10">
    <source>
        <dbReference type="Proteomes" id="UP001062263"/>
    </source>
</evidence>
<organism evidence="9 10">
    <name type="scientific">Akkermansia biwaensis</name>
    <dbReference type="NCBI Taxonomy" id="2946555"/>
    <lineage>
        <taxon>Bacteria</taxon>
        <taxon>Pseudomonadati</taxon>
        <taxon>Verrucomicrobiota</taxon>
        <taxon>Verrucomicrobiia</taxon>
        <taxon>Verrucomicrobiales</taxon>
        <taxon>Akkermansiaceae</taxon>
        <taxon>Akkermansia</taxon>
    </lineage>
</organism>
<evidence type="ECO:0000313" key="9">
    <source>
        <dbReference type="EMBL" id="BDL42805.1"/>
    </source>
</evidence>
<dbReference type="Pfam" id="PF02492">
    <property type="entry name" value="cobW"/>
    <property type="match status" value="1"/>
</dbReference>
<dbReference type="PIRSF" id="PIRSF005624">
    <property type="entry name" value="Ni-bind_GTPase"/>
    <property type="match status" value="1"/>
</dbReference>
<sequence length="227" mass="25147">MDVHVPVLDANDRLAERNRGFFEAKKLLVINVFSSPGSGKTSLLQKTAEMLRNRVRMGVIVGDLATDHDAERLSRADIPVVQITTGTMCHLDARMIAEAMKRMPLDDLDVLVIENVGNLVCPASYDLGEGMRVVLLSVTEGEDKPLKYPPMFHSADVALVTKSDLADAVDFDRDAALAALNKVAHHARVIELSSKTGEGMDIWCGEIEERVRRIRSGRVQEHVHHHH</sequence>
<dbReference type="CDD" id="cd05390">
    <property type="entry name" value="HypB"/>
    <property type="match status" value="1"/>
</dbReference>
<keyword evidence="4" id="KW-0547">Nucleotide-binding</keyword>
<protein>
    <submittedName>
        <fullName evidence="9">Hydrogenase accessory protein HypB</fullName>
    </submittedName>
</protein>
<evidence type="ECO:0000256" key="4">
    <source>
        <dbReference type="ARBA" id="ARBA00022741"/>
    </source>
</evidence>
<evidence type="ECO:0000256" key="3">
    <source>
        <dbReference type="ARBA" id="ARBA00022723"/>
    </source>
</evidence>
<evidence type="ECO:0000256" key="5">
    <source>
        <dbReference type="ARBA" id="ARBA00022801"/>
    </source>
</evidence>
<name>A0ABM7ZDS3_9BACT</name>
<evidence type="ECO:0000259" key="8">
    <source>
        <dbReference type="Pfam" id="PF02492"/>
    </source>
</evidence>
<keyword evidence="3" id="KW-0479">Metal-binding</keyword>
<dbReference type="PANTHER" id="PTHR30134:SF2">
    <property type="entry name" value="HYDROGENASE MATURATION FACTOR HYPB"/>
    <property type="match status" value="1"/>
</dbReference>
<dbReference type="InterPro" id="IPR003495">
    <property type="entry name" value="CobW/HypB/UreG_nucleotide-bd"/>
</dbReference>
<reference evidence="9" key="1">
    <citation type="submission" date="2022-06" db="EMBL/GenBank/DDBJ databases">
        <title>Akkermansia biwalacus sp. nov., an anaerobic mucin-degrading bacterium isolated from human intestine.</title>
        <authorList>
            <person name="Kobayashi Y."/>
            <person name="Inoue S."/>
            <person name="Kawahara T."/>
            <person name="Kohda N."/>
        </authorList>
    </citation>
    <scope>NUCLEOTIDE SEQUENCE</scope>
    <source>
        <strain evidence="9">WON2089</strain>
    </source>
</reference>
<keyword evidence="5" id="KW-0378">Hydrolase</keyword>
<keyword evidence="7" id="KW-0342">GTP-binding</keyword>
<dbReference type="EMBL" id="AP025943">
    <property type="protein sequence ID" value="BDL42805.1"/>
    <property type="molecule type" value="Genomic_DNA"/>
</dbReference>
<evidence type="ECO:0000256" key="1">
    <source>
        <dbReference type="ARBA" id="ARBA00006211"/>
    </source>
</evidence>
<evidence type="ECO:0000256" key="7">
    <source>
        <dbReference type="ARBA" id="ARBA00023134"/>
    </source>
</evidence>
<proteinExistence type="inferred from homology"/>
<dbReference type="Proteomes" id="UP001062263">
    <property type="component" value="Chromosome"/>
</dbReference>
<dbReference type="InterPro" id="IPR004392">
    <property type="entry name" value="Hyd_mat_HypB"/>
</dbReference>
<comment type="similarity">
    <text evidence="1">Belongs to the SIMIBI class G3E GTPase family. HypB/HupM subfamily.</text>
</comment>
<gene>
    <name evidence="9" type="primary">hypB</name>
    <name evidence="9" type="ORF">Abiwalacus_03790</name>
</gene>
<keyword evidence="6" id="KW-0862">Zinc</keyword>
<accession>A0ABM7ZDS3</accession>